<dbReference type="OrthoDB" id="185373at2759"/>
<sequence>MQGLWSRTARLPSAASCKCVACLRTTANEIASRPATTANGRALRVGNAVTALYSSIFAGAAIADAIVKRKRLQEWNDKIAAVKEEVDELIDEERRILEVLSAREPSHTLRSRLYDTFSRSVLPTPTNSFRERSHPRLLGARLGQTQGNLAQRFYSTHTALRNGDVKSMGVSHPQREASDVEEALGERLQEELGDDNNEDDDLEYSDLPIQRPEPDFIWEQESIVRTKAIQKLAVQQLVYRMILRSSVIHDYGGEPVSYNLDESMEESPNVMLTRLRSIRRRLYSLKYIRSANYDDLMQNIGIEEFDEQRRQLREKHDIRINRDIDQYLRGQMHIQELLFAVADNLLSCSEPDRTSVFTALIFAFSKTHQNDLVDTVLRCLIPNMFHISTPLIITTLAHFRKTKNLKDFDQFLQMLRGQGGYTPNLRTLWSEMTVNGVKITVPPLNTYNPVIITSLVTASLRFDQPEQAAAYLQVARSQGFMENFDTLSAYLRFYSARRDIQNGLSTMLTALEFLTASTSLEERRVTRLILYMIDFCNSCNQEDLAVTLIHAALRSGIDCHVGYRKGRFLSATFQKWRAAQDHYKLRDKEQPLSEKCAEFASITLPKILHLRDSYRATPPRDLNESYSKVNFKRNDRLQKTHQHQMQNMSSSTPEPQEEMSDLLRELKLVQARIKRLCPSDPLQASHGEDRRESASSSS</sequence>
<dbReference type="AlphaFoldDB" id="A0A0U1LPZ2"/>
<organism evidence="3 4">
    <name type="scientific">Talaromyces islandicus</name>
    <name type="common">Penicillium islandicum</name>
    <dbReference type="NCBI Taxonomy" id="28573"/>
    <lineage>
        <taxon>Eukaryota</taxon>
        <taxon>Fungi</taxon>
        <taxon>Dikarya</taxon>
        <taxon>Ascomycota</taxon>
        <taxon>Pezizomycotina</taxon>
        <taxon>Eurotiomycetes</taxon>
        <taxon>Eurotiomycetidae</taxon>
        <taxon>Eurotiales</taxon>
        <taxon>Trichocomaceae</taxon>
        <taxon>Talaromyces</taxon>
        <taxon>Talaromyces sect. Islandici</taxon>
    </lineage>
</organism>
<keyword evidence="1" id="KW-0175">Coiled coil</keyword>
<feature type="region of interest" description="Disordered" evidence="2">
    <location>
        <begin position="619"/>
        <end position="664"/>
    </location>
</feature>
<evidence type="ECO:0000256" key="2">
    <source>
        <dbReference type="SAM" id="MobiDB-lite"/>
    </source>
</evidence>
<name>A0A0U1LPZ2_TALIS</name>
<gene>
    <name evidence="3" type="ORF">PISL3812_01589</name>
</gene>
<feature type="compositionally biased region" description="Basic and acidic residues" evidence="2">
    <location>
        <begin position="686"/>
        <end position="698"/>
    </location>
</feature>
<proteinExistence type="predicted"/>
<dbReference type="OMA" id="STCRCVS"/>
<evidence type="ECO:0000313" key="4">
    <source>
        <dbReference type="Proteomes" id="UP000054383"/>
    </source>
</evidence>
<evidence type="ECO:0000256" key="1">
    <source>
        <dbReference type="SAM" id="Coils"/>
    </source>
</evidence>
<keyword evidence="4" id="KW-1185">Reference proteome</keyword>
<reference evidence="3 4" key="1">
    <citation type="submission" date="2015-04" db="EMBL/GenBank/DDBJ databases">
        <authorList>
            <person name="Syromyatnikov M.Y."/>
            <person name="Popov V.N."/>
        </authorList>
    </citation>
    <scope>NUCLEOTIDE SEQUENCE [LARGE SCALE GENOMIC DNA]</scope>
    <source>
        <strain evidence="3">WF-38-12</strain>
    </source>
</reference>
<accession>A0A0U1LPZ2</accession>
<dbReference type="Proteomes" id="UP000054383">
    <property type="component" value="Unassembled WGS sequence"/>
</dbReference>
<dbReference type="EMBL" id="CVMT01000001">
    <property type="protein sequence ID" value="CRG84287.1"/>
    <property type="molecule type" value="Genomic_DNA"/>
</dbReference>
<feature type="compositionally biased region" description="Polar residues" evidence="2">
    <location>
        <begin position="643"/>
        <end position="654"/>
    </location>
</feature>
<feature type="region of interest" description="Disordered" evidence="2">
    <location>
        <begin position="677"/>
        <end position="698"/>
    </location>
</feature>
<evidence type="ECO:0000313" key="3">
    <source>
        <dbReference type="EMBL" id="CRG84287.1"/>
    </source>
</evidence>
<dbReference type="STRING" id="28573.A0A0U1LPZ2"/>
<feature type="coiled-coil region" evidence="1">
    <location>
        <begin position="72"/>
        <end position="103"/>
    </location>
</feature>
<protein>
    <submittedName>
        <fullName evidence="3">Uncharacterized protein</fullName>
    </submittedName>
</protein>